<protein>
    <recommendedName>
        <fullName evidence="3">Tc1-like transposase DDE domain-containing protein</fullName>
    </recommendedName>
</protein>
<gene>
    <name evidence="1" type="ORF">EJ02DRAFT_444783</name>
</gene>
<proteinExistence type="predicted"/>
<evidence type="ECO:0000313" key="1">
    <source>
        <dbReference type="EMBL" id="KAF1941488.1"/>
    </source>
</evidence>
<accession>A0A6A5SPA5</accession>
<evidence type="ECO:0008006" key="3">
    <source>
        <dbReference type="Google" id="ProtNLM"/>
    </source>
</evidence>
<dbReference type="InterPro" id="IPR036397">
    <property type="entry name" value="RNaseH_sf"/>
</dbReference>
<dbReference type="GO" id="GO:0003676">
    <property type="term" value="F:nucleic acid binding"/>
    <property type="evidence" value="ECO:0007669"/>
    <property type="project" value="InterPro"/>
</dbReference>
<keyword evidence="2" id="KW-1185">Reference proteome</keyword>
<dbReference type="AlphaFoldDB" id="A0A6A5SPA5"/>
<name>A0A6A5SPA5_9PLEO</name>
<reference evidence="1" key="1">
    <citation type="journal article" date="2020" name="Stud. Mycol.">
        <title>101 Dothideomycetes genomes: a test case for predicting lifestyles and emergence of pathogens.</title>
        <authorList>
            <person name="Haridas S."/>
            <person name="Albert R."/>
            <person name="Binder M."/>
            <person name="Bloem J."/>
            <person name="Labutti K."/>
            <person name="Salamov A."/>
            <person name="Andreopoulos B."/>
            <person name="Baker S."/>
            <person name="Barry K."/>
            <person name="Bills G."/>
            <person name="Bluhm B."/>
            <person name="Cannon C."/>
            <person name="Castanera R."/>
            <person name="Culley D."/>
            <person name="Daum C."/>
            <person name="Ezra D."/>
            <person name="Gonzalez J."/>
            <person name="Henrissat B."/>
            <person name="Kuo A."/>
            <person name="Liang C."/>
            <person name="Lipzen A."/>
            <person name="Lutzoni F."/>
            <person name="Magnuson J."/>
            <person name="Mondo S."/>
            <person name="Nolan M."/>
            <person name="Ohm R."/>
            <person name="Pangilinan J."/>
            <person name="Park H.-J."/>
            <person name="Ramirez L."/>
            <person name="Alfaro M."/>
            <person name="Sun H."/>
            <person name="Tritt A."/>
            <person name="Yoshinaga Y."/>
            <person name="Zwiers L.-H."/>
            <person name="Turgeon B."/>
            <person name="Goodwin S."/>
            <person name="Spatafora J."/>
            <person name="Crous P."/>
            <person name="Grigoriev I."/>
        </authorList>
    </citation>
    <scope>NUCLEOTIDE SEQUENCE</scope>
    <source>
        <strain evidence="1">CBS 161.51</strain>
    </source>
</reference>
<dbReference type="EMBL" id="ML976047">
    <property type="protein sequence ID" value="KAF1941488.1"/>
    <property type="molecule type" value="Genomic_DNA"/>
</dbReference>
<dbReference type="Gene3D" id="3.30.420.10">
    <property type="entry name" value="Ribonuclease H-like superfamily/Ribonuclease H"/>
    <property type="match status" value="1"/>
</dbReference>
<organism evidence="1 2">
    <name type="scientific">Clathrospora elynae</name>
    <dbReference type="NCBI Taxonomy" id="706981"/>
    <lineage>
        <taxon>Eukaryota</taxon>
        <taxon>Fungi</taxon>
        <taxon>Dikarya</taxon>
        <taxon>Ascomycota</taxon>
        <taxon>Pezizomycotina</taxon>
        <taxon>Dothideomycetes</taxon>
        <taxon>Pleosporomycetidae</taxon>
        <taxon>Pleosporales</taxon>
        <taxon>Diademaceae</taxon>
        <taxon>Clathrospora</taxon>
    </lineage>
</organism>
<sequence length="243" mass="28174">MPKERKTHICTTYNQVTEVKALHQRGRHLQQKIAELLGLTERQISLAIKAEHVTAKKCKEYPCHLTDAQVNELVEYARRKIGEEIYDTGIMFWDCFSYNKKGPCLFWEKEWVSINKESYCKRIVSLVQGWLTPKAQGDDNFNSIILKLMHDNAPGHTAAYTVEELAVRDVHPIFWPDLNPIEPARNGIKDYTGRYYPDLDAGKQYSHDELYMIVKEAWDYIIPKTLKDLVDSMPARCQAVIDV</sequence>
<evidence type="ECO:0000313" key="2">
    <source>
        <dbReference type="Proteomes" id="UP000800038"/>
    </source>
</evidence>
<dbReference type="OrthoDB" id="5410741at2759"/>
<dbReference type="Proteomes" id="UP000800038">
    <property type="component" value="Unassembled WGS sequence"/>
</dbReference>